<dbReference type="GO" id="GO:0015297">
    <property type="term" value="F:antiporter activity"/>
    <property type="evidence" value="ECO:0007669"/>
    <property type="project" value="UniProtKB-KW"/>
</dbReference>
<proteinExistence type="inferred from homology"/>
<dbReference type="EMBL" id="CP002390">
    <property type="protein sequence ID" value="EFE27679.2"/>
    <property type="molecule type" value="Genomic_DNA"/>
</dbReference>
<keyword evidence="4" id="KW-1003">Cell membrane</keyword>
<feature type="transmembrane region" description="Helical" evidence="9">
    <location>
        <begin position="178"/>
        <end position="198"/>
    </location>
</feature>
<dbReference type="InterPro" id="IPR018461">
    <property type="entry name" value="Na/H_Antiport_NhaC-like_C"/>
</dbReference>
<evidence type="ECO:0000256" key="2">
    <source>
        <dbReference type="ARBA" id="ARBA00022448"/>
    </source>
</evidence>
<evidence type="ECO:0000256" key="3">
    <source>
        <dbReference type="ARBA" id="ARBA00022449"/>
    </source>
</evidence>
<dbReference type="GO" id="GO:0005886">
    <property type="term" value="C:plasma membrane"/>
    <property type="evidence" value="ECO:0007669"/>
    <property type="project" value="UniProtKB-SubCell"/>
</dbReference>
<dbReference type="Proteomes" id="UP000007468">
    <property type="component" value="Chromosome"/>
</dbReference>
<dbReference type="OrthoDB" id="9762978at2"/>
<evidence type="ECO:0000313" key="11">
    <source>
        <dbReference type="EMBL" id="EFE27679.2"/>
    </source>
</evidence>
<evidence type="ECO:0000256" key="8">
    <source>
        <dbReference type="ARBA" id="ARBA00038435"/>
    </source>
</evidence>
<keyword evidence="6 9" id="KW-1133">Transmembrane helix</keyword>
<evidence type="ECO:0000256" key="9">
    <source>
        <dbReference type="SAM" id="Phobius"/>
    </source>
</evidence>
<keyword evidence="3" id="KW-0050">Antiport</keyword>
<dbReference type="Pfam" id="PF03553">
    <property type="entry name" value="Na_H_antiporter"/>
    <property type="match status" value="1"/>
</dbReference>
<dbReference type="HOGENOM" id="CLU_033405_2_0_9"/>
<dbReference type="PANTHER" id="PTHR33451">
    <property type="entry name" value="MALATE-2H(+)/NA(+)-LACTATE ANTIPORTER"/>
    <property type="match status" value="1"/>
</dbReference>
<feature type="transmembrane region" description="Helical" evidence="9">
    <location>
        <begin position="131"/>
        <end position="152"/>
    </location>
</feature>
<evidence type="ECO:0000256" key="6">
    <source>
        <dbReference type="ARBA" id="ARBA00022989"/>
    </source>
</evidence>
<evidence type="ECO:0000256" key="4">
    <source>
        <dbReference type="ARBA" id="ARBA00022475"/>
    </source>
</evidence>
<accession>D6GU08</accession>
<dbReference type="InterPro" id="IPR052180">
    <property type="entry name" value="NhaC_Na-H+_Antiporter"/>
</dbReference>
<sequence>MAEGITLLLFLLQICLCIMTGRDILYALAGSLLCFSTYCFYRGHSVKQLFRMWMIGIKRIKGILIILMLIGMLTATWRSSGAISFMVYHGIHIISPKYFILSVFLCCSFVSFLLGSCFGSSGTVGVLCMTMGYTMGINPVVTAGAIISGAFFGDRSSPMSSSALLVAELTRTDIYETVIKMLKTAFIPFTISCFLYYLHTTEQVSNAEILQKIESFQQFFTLSPIVCIPVVLMILLSAFRTPIQIIMSCSVLCASVISVMIQKMTLSSLLRCIIFGFRPDSQDATILLLSGGGIASMIRVIFIIIISACYLGIFQQTPLLSRINHIVTVFANKTTSFFALMITSIFMNMIGCNQSLGTMLTLHFFEPIVPDKKVLALYLENSCIIIAGWIPWNIMLSVPLATIGAEVNSLRYAYFVFLLPFYFLLVDTISVKKKQSSNIM</sequence>
<dbReference type="PANTHER" id="PTHR33451:SF3">
    <property type="entry name" value="MALATE-2H(+)_NA(+)-LACTATE ANTIPORTER"/>
    <property type="match status" value="1"/>
</dbReference>
<feature type="transmembrane region" description="Helical" evidence="9">
    <location>
        <begin position="245"/>
        <end position="266"/>
    </location>
</feature>
<keyword evidence="12" id="KW-1185">Reference proteome</keyword>
<feature type="transmembrane region" description="Helical" evidence="9">
    <location>
        <begin position="63"/>
        <end position="86"/>
    </location>
</feature>
<evidence type="ECO:0000259" key="10">
    <source>
        <dbReference type="Pfam" id="PF03553"/>
    </source>
</evidence>
<feature type="transmembrane region" description="Helical" evidence="9">
    <location>
        <begin position="412"/>
        <end position="431"/>
    </location>
</feature>
<feature type="domain" description="Na+/H+ antiporter NhaC-like C-terminal" evidence="10">
    <location>
        <begin position="149"/>
        <end position="424"/>
    </location>
</feature>
<evidence type="ECO:0000256" key="1">
    <source>
        <dbReference type="ARBA" id="ARBA00004651"/>
    </source>
</evidence>
<evidence type="ECO:0000256" key="5">
    <source>
        <dbReference type="ARBA" id="ARBA00022692"/>
    </source>
</evidence>
<gene>
    <name evidence="11" type="ordered locus">HMPREF0389_01598</name>
</gene>
<dbReference type="RefSeq" id="WP_014262347.1">
    <property type="nucleotide sequence ID" value="NC_016630.1"/>
</dbReference>
<keyword evidence="7 9" id="KW-0472">Membrane</keyword>
<organism evidence="11 12">
    <name type="scientific">Filifactor alocis (strain ATCC 35896 / CCUG 47790 / D40 B5)</name>
    <name type="common">Fusobacterium alocis</name>
    <dbReference type="NCBI Taxonomy" id="546269"/>
    <lineage>
        <taxon>Bacteria</taxon>
        <taxon>Bacillati</taxon>
        <taxon>Bacillota</taxon>
        <taxon>Clostridia</taxon>
        <taxon>Peptostreptococcales</taxon>
        <taxon>Filifactoraceae</taxon>
        <taxon>Filifactor</taxon>
    </lineage>
</organism>
<dbReference type="eggNOG" id="COG1757">
    <property type="taxonomic scope" value="Bacteria"/>
</dbReference>
<evidence type="ECO:0000313" key="12">
    <source>
        <dbReference type="Proteomes" id="UP000007468"/>
    </source>
</evidence>
<feature type="transmembrane region" description="Helical" evidence="9">
    <location>
        <begin position="337"/>
        <end position="362"/>
    </location>
</feature>
<name>D6GU08_FILAD</name>
<feature type="transmembrane region" description="Helical" evidence="9">
    <location>
        <begin position="219"/>
        <end position="239"/>
    </location>
</feature>
<protein>
    <submittedName>
        <fullName evidence="11">Na+/H+ antiporter NhaC</fullName>
    </submittedName>
</protein>
<evidence type="ECO:0000256" key="7">
    <source>
        <dbReference type="ARBA" id="ARBA00023136"/>
    </source>
</evidence>
<dbReference type="STRING" id="546269.HMPREF0389_01598"/>
<dbReference type="AlphaFoldDB" id="D6GU08"/>
<feature type="transmembrane region" description="Helical" evidence="9">
    <location>
        <begin position="98"/>
        <end position="119"/>
    </location>
</feature>
<keyword evidence="5 9" id="KW-0812">Transmembrane</keyword>
<comment type="subcellular location">
    <subcellularLocation>
        <location evidence="1">Cell membrane</location>
        <topology evidence="1">Multi-pass membrane protein</topology>
    </subcellularLocation>
</comment>
<keyword evidence="2" id="KW-0813">Transport</keyword>
<reference evidence="12" key="1">
    <citation type="submission" date="2010-12" db="EMBL/GenBank/DDBJ databases">
        <title>The genome sequence of Filifactor alocis strain ATCC 35896.</title>
        <authorList>
            <consortium name="The Broad Institute Genome Sequencing Platform"/>
            <person name="Ward D."/>
            <person name="Earl A."/>
            <person name="Feldgarden M."/>
            <person name="Young S.K."/>
            <person name="Gargeya S."/>
            <person name="Zeng Q."/>
            <person name="Alvarado L."/>
            <person name="Berlin A."/>
            <person name="Bochicchio J."/>
            <person name="Chapman S.B."/>
            <person name="Chen Z."/>
            <person name="Freedman E."/>
            <person name="Gellesch M."/>
            <person name="Goldberg J."/>
            <person name="Griggs A."/>
            <person name="Gujja S."/>
            <person name="Heilman E."/>
            <person name="Heiman D."/>
            <person name="Howarth C."/>
            <person name="Mehta T."/>
            <person name="Neiman D."/>
            <person name="Pearson M."/>
            <person name="Roberts A."/>
            <person name="Saif S."/>
            <person name="Shea T."/>
            <person name="Shenoy N."/>
            <person name="Sisk P."/>
            <person name="Stolte C."/>
            <person name="Sykes S."/>
            <person name="White J."/>
            <person name="Yandava C."/>
            <person name="Izard J."/>
            <person name="Blanton J.M."/>
            <person name="Baranova O.V."/>
            <person name="Tanner A.C."/>
            <person name="Dewhirst F.E."/>
            <person name="Haas B."/>
            <person name="Nusbaum C."/>
            <person name="Birren B."/>
        </authorList>
    </citation>
    <scope>NUCLEOTIDE SEQUENCE [LARGE SCALE GENOMIC DNA]</scope>
    <source>
        <strain evidence="12">ATCC 35896 / D40 B5</strain>
    </source>
</reference>
<dbReference type="KEGG" id="faa:HMPREF0389_01598"/>
<comment type="similarity">
    <text evidence="8">Belongs to the NhaC Na(+)/H(+) (TC 2.A.35) antiporter family.</text>
</comment>
<feature type="transmembrane region" description="Helical" evidence="9">
    <location>
        <begin position="286"/>
        <end position="313"/>
    </location>
</feature>